<name>A0ABV6YJ76_UNCEI</name>
<dbReference type="Pfam" id="PF02901">
    <property type="entry name" value="PFL-like"/>
    <property type="match status" value="1"/>
</dbReference>
<dbReference type="PANTHER" id="PTHR43641:SF2">
    <property type="entry name" value="DEHYDRATASE YBIW-RELATED"/>
    <property type="match status" value="1"/>
</dbReference>
<dbReference type="Proteomes" id="UP001593833">
    <property type="component" value="Unassembled WGS sequence"/>
</dbReference>
<dbReference type="SUPFAM" id="SSF51998">
    <property type="entry name" value="PFL-like glycyl radical enzymes"/>
    <property type="match status" value="1"/>
</dbReference>
<dbReference type="GO" id="GO:0016829">
    <property type="term" value="F:lyase activity"/>
    <property type="evidence" value="ECO:0007669"/>
    <property type="project" value="UniProtKB-KW"/>
</dbReference>
<evidence type="ECO:0000313" key="3">
    <source>
        <dbReference type="Proteomes" id="UP001593833"/>
    </source>
</evidence>
<dbReference type="PROSITE" id="PS51554">
    <property type="entry name" value="PFL"/>
    <property type="match status" value="1"/>
</dbReference>
<evidence type="ECO:0000313" key="2">
    <source>
        <dbReference type="EMBL" id="MFC1572355.1"/>
    </source>
</evidence>
<evidence type="ECO:0000259" key="1">
    <source>
        <dbReference type="PROSITE" id="PS51554"/>
    </source>
</evidence>
<keyword evidence="2" id="KW-0670">Pyruvate</keyword>
<keyword evidence="3" id="KW-1185">Reference proteome</keyword>
<dbReference type="Gene3D" id="3.20.70.20">
    <property type="match status" value="1"/>
</dbReference>
<keyword evidence="2" id="KW-0456">Lyase</keyword>
<dbReference type="PANTHER" id="PTHR43641">
    <property type="entry name" value="FORMATE ACETYLTRANSFERASE 3-RELATED"/>
    <property type="match status" value="1"/>
</dbReference>
<sequence length="371" mass="42059">MTKRVKQLREGSLSGRPSVSAERAELLTRFYRENLGKHSMPVLRALAFHHLCEHKTICVVPGELIVGERGPEPKATPTYPELTCHSLEDLRVLNVREKTSYAVSDEVIRAYENEIIPYWQGRSLREQIFAVLPAEWHKAYEAGIFTEFMEQRAPGHTVADGKIYRKGMIEFREDISAATSVLDDLNDPRAFHRREQLKAMDIAAQAVVLFAERHAKLAREMACEESDPQRRSELERIAEVCSRVPAHAPRDFWEALQMYWFCHLAVITELNGWDSFCPGHLDHHLEPFYQQGLVDGAMTREQAKELLECFFIKFNNHPAPPKVGVTAAESGTYTDFANINIGGADTKRIGCSLRRLLSPAGSDRRVAHPPA</sequence>
<comment type="caution">
    <text evidence="2">The sequence shown here is derived from an EMBL/GenBank/DDBJ whole genome shotgun (WGS) entry which is preliminary data.</text>
</comment>
<proteinExistence type="predicted"/>
<gene>
    <name evidence="2" type="ORF">ACFL6M_02035</name>
</gene>
<protein>
    <submittedName>
        <fullName evidence="2">Pyruvate formate lyase family protein</fullName>
    </submittedName>
</protein>
<dbReference type="EMBL" id="JBHPKH010000013">
    <property type="protein sequence ID" value="MFC1572355.1"/>
    <property type="molecule type" value="Genomic_DNA"/>
</dbReference>
<organism evidence="2 3">
    <name type="scientific">Eiseniibacteriota bacterium</name>
    <dbReference type="NCBI Taxonomy" id="2212470"/>
    <lineage>
        <taxon>Bacteria</taxon>
        <taxon>Candidatus Eiseniibacteriota</taxon>
    </lineage>
</organism>
<accession>A0ABV6YJ76</accession>
<dbReference type="InterPro" id="IPR051215">
    <property type="entry name" value="GRE"/>
</dbReference>
<feature type="domain" description="PFL" evidence="1">
    <location>
        <begin position="3"/>
        <end position="371"/>
    </location>
</feature>
<reference evidence="2 3" key="1">
    <citation type="submission" date="2024-09" db="EMBL/GenBank/DDBJ databases">
        <authorList>
            <person name="D'Angelo T."/>
        </authorList>
    </citation>
    <scope>NUCLEOTIDE SEQUENCE [LARGE SCALE GENOMIC DNA]</scope>
    <source>
        <strain evidence="2">SAG AM-320-E07</strain>
    </source>
</reference>
<dbReference type="InterPro" id="IPR004184">
    <property type="entry name" value="PFL_dom"/>
</dbReference>